<protein>
    <recommendedName>
        <fullName evidence="1">Glucose-methanol-choline oxidoreductase N-terminal domain-containing protein</fullName>
    </recommendedName>
</protein>
<evidence type="ECO:0000313" key="3">
    <source>
        <dbReference type="Proteomes" id="UP001362999"/>
    </source>
</evidence>
<accession>A0AAW0A6P0</accession>
<dbReference type="AlphaFoldDB" id="A0AAW0A6P0"/>
<evidence type="ECO:0000259" key="1">
    <source>
        <dbReference type="Pfam" id="PF00732"/>
    </source>
</evidence>
<dbReference type="InterPro" id="IPR000172">
    <property type="entry name" value="GMC_OxRdtase_N"/>
</dbReference>
<reference evidence="2 3" key="1">
    <citation type="journal article" date="2024" name="J Genomics">
        <title>Draft genome sequencing and assembly of Favolaschia claudopus CIRM-BRFM 2984 isolated from oak limbs.</title>
        <authorList>
            <person name="Navarro D."/>
            <person name="Drula E."/>
            <person name="Chaduli D."/>
            <person name="Cazenave R."/>
            <person name="Ahrendt S."/>
            <person name="Wang J."/>
            <person name="Lipzen A."/>
            <person name="Daum C."/>
            <person name="Barry K."/>
            <person name="Grigoriev I.V."/>
            <person name="Favel A."/>
            <person name="Rosso M.N."/>
            <person name="Martin F."/>
        </authorList>
    </citation>
    <scope>NUCLEOTIDE SEQUENCE [LARGE SCALE GENOMIC DNA]</scope>
    <source>
        <strain evidence="2 3">CIRM-BRFM 2984</strain>
    </source>
</reference>
<proteinExistence type="predicted"/>
<dbReference type="Gene3D" id="3.50.50.60">
    <property type="entry name" value="FAD/NAD(P)-binding domain"/>
    <property type="match status" value="1"/>
</dbReference>
<keyword evidence="3" id="KW-1185">Reference proteome</keyword>
<dbReference type="EMBL" id="JAWWNJ010000083">
    <property type="protein sequence ID" value="KAK7001481.1"/>
    <property type="molecule type" value="Genomic_DNA"/>
</dbReference>
<name>A0AAW0A6P0_9AGAR</name>
<dbReference type="GO" id="GO:0050660">
    <property type="term" value="F:flavin adenine dinucleotide binding"/>
    <property type="evidence" value="ECO:0007669"/>
    <property type="project" value="InterPro"/>
</dbReference>
<dbReference type="Pfam" id="PF00732">
    <property type="entry name" value="GMC_oxred_N"/>
    <property type="match status" value="1"/>
</dbReference>
<evidence type="ECO:0000313" key="2">
    <source>
        <dbReference type="EMBL" id="KAK7001481.1"/>
    </source>
</evidence>
<organism evidence="2 3">
    <name type="scientific">Favolaschia claudopus</name>
    <dbReference type="NCBI Taxonomy" id="2862362"/>
    <lineage>
        <taxon>Eukaryota</taxon>
        <taxon>Fungi</taxon>
        <taxon>Dikarya</taxon>
        <taxon>Basidiomycota</taxon>
        <taxon>Agaricomycotina</taxon>
        <taxon>Agaricomycetes</taxon>
        <taxon>Agaricomycetidae</taxon>
        <taxon>Agaricales</taxon>
        <taxon>Marasmiineae</taxon>
        <taxon>Mycenaceae</taxon>
        <taxon>Favolaschia</taxon>
    </lineage>
</organism>
<dbReference type="Proteomes" id="UP001362999">
    <property type="component" value="Unassembled WGS sequence"/>
</dbReference>
<feature type="domain" description="Glucose-methanol-choline oxidoreductase N-terminal" evidence="1">
    <location>
        <begin position="59"/>
        <end position="105"/>
    </location>
</feature>
<comment type="caution">
    <text evidence="2">The sequence shown here is derived from an EMBL/GenBank/DDBJ whole genome shotgun (WGS) entry which is preliminary data.</text>
</comment>
<gene>
    <name evidence="2" type="ORF">R3P38DRAFT_1796625</name>
</gene>
<dbReference type="InterPro" id="IPR036188">
    <property type="entry name" value="FAD/NAD-bd_sf"/>
</dbReference>
<dbReference type="GO" id="GO:0016614">
    <property type="term" value="F:oxidoreductase activity, acting on CH-OH group of donors"/>
    <property type="evidence" value="ECO:0007669"/>
    <property type="project" value="InterPro"/>
</dbReference>
<sequence length="192" mass="21388">MLLQNKIHPLRRQASSLLLPRLLSEKLAQFESAVNLYIRPEAIASKTVGFYVRKGKDGEDGLTAESVEIHDETRVVKARRQIVSVCGELGSPKVLLLSGIGSQEHLKYRSHLPHSVRRRQSTPSANVFPPPTIPNTLNNLTDRFIQISGYTTSPSFFNEVSVYECAVPSKLLYYSTLVFEQASVAPARRALP</sequence>